<keyword evidence="5" id="KW-0009">Actin-binding</keyword>
<feature type="compositionally biased region" description="Low complexity" evidence="6">
    <location>
        <begin position="709"/>
        <end position="726"/>
    </location>
</feature>
<feature type="domain" description="Myosin motor" evidence="8">
    <location>
        <begin position="1"/>
        <end position="329"/>
    </location>
</feature>
<feature type="region of interest" description="Disordered" evidence="6">
    <location>
        <begin position="707"/>
        <end position="1019"/>
    </location>
</feature>
<keyword evidence="7" id="KW-0812">Transmembrane</keyword>
<sequence length="1349" mass="150637">MASDDATRLVSGLLKHHYTFSPILGFPLTTKNARELDLSIHNKEIQKHPDWEAYAEYEKEGVNWKKINFIDNQDIIDLLARGRMSIISMIDEEMIVPQGSDSTLCAKLQQQHGKNKHFITQSSRQVQKSLLFGVKHFAGPVQYDCLHFLEKNRDTFSNDLKHVLAKSNNRLIKTIFPLEALNLDDKKRKPSLAAQFRKSLEVLLTALRQCEPFFIRCIKPNEFKATHNFDRERVVQQLRYSGMMETINIRRIGYPIRHDFNEFVHRYAAIAPALERMHKKSEARGDRSDQRTIAVKICEIALAGQDYQIGKTKVFLKDEHDAMLEQARQKVLADRILALQKAVRRHYAQRQFERAKKLAKWLQQSWLCYAERRAYCEMRLGFRRLQALYGTQHIGEKQKLYLETLPRIQTLGKGYLARRNAKFRPKAYGILQEKVLQYLAWRDVRREQIKAMKLDEFEAFKNEEERLLTPELGPEKAREAAQAAYDARLANLDEEIREQLRSDIALARDKRAGIARRYGRDGEDGEDGVQGPQRQLKQEADPFKSDVSRNSFDKFAAKYFQHGYDAKHTTTEIIRPLLDLKSGVDQKAAIATFQMIMRFMGDKDDVTPPPPKTAKNDKEAQRLESQYDILVPELYPLIAQQHQLKLEEEEDPYEKKKNKGIRSKAVARIRAFSKKSVYLEERLKNENPFIEDRYLTSLEKVQMITMLEPPSTENPSSTTTPPYTGSVVTNSEAPSTENPSTTTTTTYTGPVITNSEAPSTENPSTTTTTPYTGSVVTNSEAPSTENPSSTTTTPYTGSVSTNSEPPSTENPSSTTTTPYTGSIITDSEPSSTENPSTTTATPYTGSVVTNSEAPSTENPSTTTATPYTGSVVTNSEPPSTENPSTTTTTTYTGPVITNSEPPSTGTPSRSTGSTGTIEATTIITVTGSTTTTSTTTSSTSVQTSDTTTGSTSTGSTTSGSTSTGSTTSGSTSTSSTTTSSTSTGSATTTSTTTSSTSVQTLDTTSGSTGTDSTTTTTSSTPVTLTITTTAIPPVAVGFSAPQSSYEITHMFNMALFPNPDCTNVCSATCESDLRKYLNDCLKPKLNYVGCIPQTCSESPCEIRYTMSYDGYGDVNQGDILHYLNSSTKCVFTNPTVSLKQNASCSGGSILQYQDDCKYCGDGNGHLCAVFDESKCIIRNDDISYACQCDRRTHFFRTNYEYDDRCSRKATITWEQMLALCLLLFLLLLLCCGLLGCLYRRRRMISKNSQQGPQVLGTAPTRILNTDLPRSHPIANTSDYIYQERISQYNTFPLRNQAYNRRILPPSYFNETDDRLGVLRDLINEYNLERGANPRVNITRDVDDDDEIYV</sequence>
<dbReference type="Gene3D" id="3.40.850.10">
    <property type="entry name" value="Kinesin motor domain"/>
    <property type="match status" value="1"/>
</dbReference>
<feature type="region of interest" description="Actin-binding" evidence="5">
    <location>
        <begin position="200"/>
        <end position="222"/>
    </location>
</feature>
<dbReference type="GO" id="GO:0003779">
    <property type="term" value="F:actin binding"/>
    <property type="evidence" value="ECO:0007669"/>
    <property type="project" value="UniProtKB-KW"/>
</dbReference>
<evidence type="ECO:0000256" key="3">
    <source>
        <dbReference type="ARBA" id="ARBA00023123"/>
    </source>
</evidence>
<feature type="compositionally biased region" description="Polar residues" evidence="6">
    <location>
        <begin position="727"/>
        <end position="740"/>
    </location>
</feature>
<dbReference type="Gene3D" id="1.20.58.530">
    <property type="match status" value="1"/>
</dbReference>
<name>A0A814T9I6_9BILA</name>
<dbReference type="InterPro" id="IPR038185">
    <property type="entry name" value="MyTH4_dom_sf"/>
</dbReference>
<keyword evidence="4" id="KW-0505">Motor protein</keyword>
<dbReference type="Proteomes" id="UP000663845">
    <property type="component" value="Unassembled WGS sequence"/>
</dbReference>
<dbReference type="EMBL" id="CAJNOG010000301">
    <property type="protein sequence ID" value="CAF1157809.1"/>
    <property type="molecule type" value="Genomic_DNA"/>
</dbReference>
<dbReference type="Pfam" id="PF00063">
    <property type="entry name" value="Myosin_head"/>
    <property type="match status" value="1"/>
</dbReference>
<dbReference type="SUPFAM" id="SSF52540">
    <property type="entry name" value="P-loop containing nucleoside triphosphate hydrolases"/>
    <property type="match status" value="1"/>
</dbReference>
<dbReference type="InterPro" id="IPR051567">
    <property type="entry name" value="Unconventional_Myosin_ATPase"/>
</dbReference>
<feature type="compositionally biased region" description="Low complexity" evidence="6">
    <location>
        <begin position="758"/>
        <end position="818"/>
    </location>
</feature>
<feature type="transmembrane region" description="Helical" evidence="7">
    <location>
        <begin position="1216"/>
        <end position="1238"/>
    </location>
</feature>
<evidence type="ECO:0000256" key="6">
    <source>
        <dbReference type="SAM" id="MobiDB-lite"/>
    </source>
</evidence>
<comment type="caution">
    <text evidence="9">The sequence shown here is derived from an EMBL/GenBank/DDBJ whole genome shotgun (WGS) entry which is preliminary data.</text>
</comment>
<feature type="compositionally biased region" description="Low complexity" evidence="6">
    <location>
        <begin position="825"/>
        <end position="849"/>
    </location>
</feature>
<protein>
    <recommendedName>
        <fullName evidence="8">Myosin motor domain-containing protein</fullName>
    </recommendedName>
</protein>
<evidence type="ECO:0000313" key="9">
    <source>
        <dbReference type="EMBL" id="CAF1157809.1"/>
    </source>
</evidence>
<feature type="region of interest" description="Disordered" evidence="6">
    <location>
        <begin position="517"/>
        <end position="547"/>
    </location>
</feature>
<comment type="similarity">
    <text evidence="5">Belongs to the TRAFAC class myosin-kinesin ATPase superfamily. Myosin family.</text>
</comment>
<feature type="compositionally biased region" description="Basic and acidic residues" evidence="6">
    <location>
        <begin position="536"/>
        <end position="547"/>
    </location>
</feature>
<keyword evidence="3 5" id="KW-0518">Myosin</keyword>
<keyword evidence="1" id="KW-0547">Nucleotide-binding</keyword>
<evidence type="ECO:0000256" key="2">
    <source>
        <dbReference type="ARBA" id="ARBA00022840"/>
    </source>
</evidence>
<dbReference type="InterPro" id="IPR027417">
    <property type="entry name" value="P-loop_NTPase"/>
</dbReference>
<evidence type="ECO:0000256" key="4">
    <source>
        <dbReference type="ARBA" id="ARBA00023175"/>
    </source>
</evidence>
<accession>A0A814T9I6</accession>
<gene>
    <name evidence="9" type="ORF">JYZ213_LOCUS24471</name>
</gene>
<comment type="caution">
    <text evidence="5">Lacks conserved residue(s) required for the propagation of feature annotation.</text>
</comment>
<dbReference type="PROSITE" id="PS50096">
    <property type="entry name" value="IQ"/>
    <property type="match status" value="1"/>
</dbReference>
<keyword evidence="7" id="KW-1133">Transmembrane helix</keyword>
<evidence type="ECO:0000313" key="10">
    <source>
        <dbReference type="Proteomes" id="UP000663845"/>
    </source>
</evidence>
<dbReference type="PROSITE" id="PS51456">
    <property type="entry name" value="MYOSIN_MOTOR"/>
    <property type="match status" value="1"/>
</dbReference>
<reference evidence="9" key="1">
    <citation type="submission" date="2021-02" db="EMBL/GenBank/DDBJ databases">
        <authorList>
            <person name="Nowell W R."/>
        </authorList>
    </citation>
    <scope>NUCLEOTIDE SEQUENCE</scope>
</reference>
<keyword evidence="7" id="KW-0472">Membrane</keyword>
<dbReference type="InterPro" id="IPR001609">
    <property type="entry name" value="Myosin_head_motor_dom-like"/>
</dbReference>
<dbReference type="Gene3D" id="1.25.40.530">
    <property type="entry name" value="MyTH4 domain"/>
    <property type="match status" value="1"/>
</dbReference>
<evidence type="ECO:0000259" key="8">
    <source>
        <dbReference type="PROSITE" id="PS51456"/>
    </source>
</evidence>
<evidence type="ECO:0000256" key="1">
    <source>
        <dbReference type="ARBA" id="ARBA00022741"/>
    </source>
</evidence>
<keyword evidence="2" id="KW-0067">ATP-binding</keyword>
<dbReference type="SMART" id="SM00242">
    <property type="entry name" value="MYSc"/>
    <property type="match status" value="1"/>
</dbReference>
<evidence type="ECO:0000256" key="5">
    <source>
        <dbReference type="PROSITE-ProRule" id="PRU00782"/>
    </source>
</evidence>
<evidence type="ECO:0000256" key="7">
    <source>
        <dbReference type="SAM" id="Phobius"/>
    </source>
</evidence>
<feature type="compositionally biased region" description="Low complexity" evidence="6">
    <location>
        <begin position="899"/>
        <end position="1019"/>
    </location>
</feature>
<dbReference type="PANTHER" id="PTHR22692">
    <property type="entry name" value="MYOSIN VII, XV"/>
    <property type="match status" value="1"/>
</dbReference>
<proteinExistence type="inferred from homology"/>
<dbReference type="GO" id="GO:0005524">
    <property type="term" value="F:ATP binding"/>
    <property type="evidence" value="ECO:0007669"/>
    <property type="project" value="UniProtKB-KW"/>
</dbReference>
<organism evidence="9 10">
    <name type="scientific">Adineta steineri</name>
    <dbReference type="NCBI Taxonomy" id="433720"/>
    <lineage>
        <taxon>Eukaryota</taxon>
        <taxon>Metazoa</taxon>
        <taxon>Spiralia</taxon>
        <taxon>Gnathifera</taxon>
        <taxon>Rotifera</taxon>
        <taxon>Eurotatoria</taxon>
        <taxon>Bdelloidea</taxon>
        <taxon>Adinetida</taxon>
        <taxon>Adinetidae</taxon>
        <taxon>Adineta</taxon>
    </lineage>
</organism>
<dbReference type="InterPro" id="IPR036961">
    <property type="entry name" value="Kinesin_motor_dom_sf"/>
</dbReference>
<feature type="compositionally biased region" description="Low complexity" evidence="6">
    <location>
        <begin position="873"/>
        <end position="890"/>
    </location>
</feature>
<feature type="compositionally biased region" description="Polar residues" evidence="6">
    <location>
        <begin position="850"/>
        <end position="872"/>
    </location>
</feature>
<dbReference type="GO" id="GO:0016459">
    <property type="term" value="C:myosin complex"/>
    <property type="evidence" value="ECO:0007669"/>
    <property type="project" value="UniProtKB-KW"/>
</dbReference>
<dbReference type="Gene3D" id="1.20.5.4820">
    <property type="match status" value="1"/>
</dbReference>
<dbReference type="GO" id="GO:0003774">
    <property type="term" value="F:cytoskeletal motor activity"/>
    <property type="evidence" value="ECO:0007669"/>
    <property type="project" value="InterPro"/>
</dbReference>
<dbReference type="PANTHER" id="PTHR22692:SF33">
    <property type="entry name" value="MYOSIN"/>
    <property type="match status" value="1"/>
</dbReference>